<evidence type="ECO:0000259" key="6">
    <source>
        <dbReference type="PROSITE" id="PS50931"/>
    </source>
</evidence>
<proteinExistence type="inferred from homology"/>
<dbReference type="SUPFAM" id="SSF46785">
    <property type="entry name" value="Winged helix' DNA-binding domain"/>
    <property type="match status" value="1"/>
</dbReference>
<dbReference type="InterPro" id="IPR036390">
    <property type="entry name" value="WH_DNA-bd_sf"/>
</dbReference>
<dbReference type="PANTHER" id="PTHR30293">
    <property type="entry name" value="TRANSCRIPTIONAL REGULATORY PROTEIN NAC-RELATED"/>
    <property type="match status" value="1"/>
</dbReference>
<dbReference type="RefSeq" id="WP_201347468.1">
    <property type="nucleotide sequence ID" value="NZ_AP014546.1"/>
</dbReference>
<dbReference type="GO" id="GO:0003700">
    <property type="term" value="F:DNA-binding transcription factor activity"/>
    <property type="evidence" value="ECO:0007669"/>
    <property type="project" value="InterPro"/>
</dbReference>
<dbReference type="PROSITE" id="PS50931">
    <property type="entry name" value="HTH_LYSR"/>
    <property type="match status" value="1"/>
</dbReference>
<dbReference type="InterPro" id="IPR036388">
    <property type="entry name" value="WH-like_DNA-bd_sf"/>
</dbReference>
<dbReference type="Pfam" id="PF00126">
    <property type="entry name" value="HTH_1"/>
    <property type="match status" value="1"/>
</dbReference>
<dbReference type="InterPro" id="IPR005119">
    <property type="entry name" value="LysR_subst-bd"/>
</dbReference>
<organism evidence="7 8">
    <name type="scientific">Neptunomonas japonica JAMM 1380</name>
    <dbReference type="NCBI Taxonomy" id="1441457"/>
    <lineage>
        <taxon>Bacteria</taxon>
        <taxon>Pseudomonadati</taxon>
        <taxon>Pseudomonadota</taxon>
        <taxon>Gammaproteobacteria</taxon>
        <taxon>Oceanospirillales</taxon>
        <taxon>Oceanospirillaceae</taxon>
        <taxon>Neptunomonas</taxon>
    </lineage>
</organism>
<keyword evidence="3" id="KW-0238">DNA-binding</keyword>
<dbReference type="GO" id="GO:2000142">
    <property type="term" value="P:regulation of DNA-templated transcription initiation"/>
    <property type="evidence" value="ECO:0007669"/>
    <property type="project" value="TreeGrafter"/>
</dbReference>
<dbReference type="AlphaFoldDB" id="A0A7R6SWX7"/>
<sequence>MKFTQLKYFLKIAEMGSVSAAARELFIAQPALSHQIAALENELGVALFVRSVKGVRLTLAGEKLVHHAKLILRQVDIAKADVISDEFSPRGEVSVVIDASKAYTLIPLLVTECAQRFPEVQLKIYDAMSLNAAQNIADGKVDIGLIPNAADLSGVHVTPVYREPLHLVGKGIAVKHPKGTILFEELSNYPLVAPSRPHNIRLHIEQKALEAKWPLDIQYEQDTGLTLRCLMNSGIANAIIPYDVMTPELEHGELDALKIISPSIDRIHAIVRLENRPFTSACRAIELLLIELIQQLCQQKIFDGEVLI</sequence>
<protein>
    <submittedName>
        <fullName evidence="7">LysR family transcriptional regulator</fullName>
    </submittedName>
</protein>
<dbReference type="PRINTS" id="PR00039">
    <property type="entry name" value="HTHLYSR"/>
</dbReference>
<dbReference type="Proteomes" id="UP000595332">
    <property type="component" value="Chromosome"/>
</dbReference>
<keyword evidence="2" id="KW-0805">Transcription regulation</keyword>
<evidence type="ECO:0000313" key="7">
    <source>
        <dbReference type="EMBL" id="BBB30270.1"/>
    </source>
</evidence>
<dbReference type="EMBL" id="AP014546">
    <property type="protein sequence ID" value="BBB30270.1"/>
    <property type="molecule type" value="Genomic_DNA"/>
</dbReference>
<comment type="similarity">
    <text evidence="1">Belongs to the LysR transcriptional regulatory family.</text>
</comment>
<dbReference type="SUPFAM" id="SSF53850">
    <property type="entry name" value="Periplasmic binding protein-like II"/>
    <property type="match status" value="1"/>
</dbReference>
<dbReference type="InterPro" id="IPR000847">
    <property type="entry name" value="LysR_HTH_N"/>
</dbReference>
<evidence type="ECO:0000256" key="3">
    <source>
        <dbReference type="ARBA" id="ARBA00023125"/>
    </source>
</evidence>
<keyword evidence="4" id="KW-0010">Activator</keyword>
<evidence type="ECO:0000256" key="1">
    <source>
        <dbReference type="ARBA" id="ARBA00009437"/>
    </source>
</evidence>
<dbReference type="PANTHER" id="PTHR30293:SF0">
    <property type="entry name" value="NITROGEN ASSIMILATION REGULATORY PROTEIN NAC"/>
    <property type="match status" value="1"/>
</dbReference>
<keyword evidence="8" id="KW-1185">Reference proteome</keyword>
<keyword evidence="5" id="KW-0804">Transcription</keyword>
<name>A0A7R6SWX7_9GAMM</name>
<dbReference type="Gene3D" id="1.10.10.10">
    <property type="entry name" value="Winged helix-like DNA-binding domain superfamily/Winged helix DNA-binding domain"/>
    <property type="match status" value="1"/>
</dbReference>
<dbReference type="Pfam" id="PF03466">
    <property type="entry name" value="LysR_substrate"/>
    <property type="match status" value="1"/>
</dbReference>
<accession>A0A7R6SWX7</accession>
<evidence type="ECO:0000256" key="2">
    <source>
        <dbReference type="ARBA" id="ARBA00023015"/>
    </source>
</evidence>
<reference evidence="7 8" key="1">
    <citation type="journal article" date="2008" name="Int. J. Syst. Evol. Microbiol.">
        <title>Neptunomonas japonica sp. nov., an Osedax japonicus symbiont-like bacterium isolated from sediment adjacent to sperm whale carcasses off Kagoshima, Japan.</title>
        <authorList>
            <person name="Miyazaki M."/>
            <person name="Nogi Y."/>
            <person name="Fujiwara Y."/>
            <person name="Kawato M."/>
            <person name="Kubokawa K."/>
            <person name="Horikoshi K."/>
        </authorList>
    </citation>
    <scope>NUCLEOTIDE SEQUENCE [LARGE SCALE GENOMIC DNA]</scope>
    <source>
        <strain evidence="7 8">JAMM 1380</strain>
    </source>
</reference>
<dbReference type="KEGG" id="njp:NEJAP_2324"/>
<dbReference type="FunFam" id="1.10.10.10:FF:000001">
    <property type="entry name" value="LysR family transcriptional regulator"/>
    <property type="match status" value="1"/>
</dbReference>
<evidence type="ECO:0000256" key="4">
    <source>
        <dbReference type="ARBA" id="ARBA00023159"/>
    </source>
</evidence>
<gene>
    <name evidence="7" type="ORF">NEJAP_2324</name>
</gene>
<feature type="domain" description="HTH lysR-type" evidence="6">
    <location>
        <begin position="1"/>
        <end position="58"/>
    </location>
</feature>
<evidence type="ECO:0000313" key="8">
    <source>
        <dbReference type="Proteomes" id="UP000595332"/>
    </source>
</evidence>
<dbReference type="Gene3D" id="3.40.190.290">
    <property type="match status" value="1"/>
</dbReference>
<dbReference type="GO" id="GO:0003677">
    <property type="term" value="F:DNA binding"/>
    <property type="evidence" value="ECO:0007669"/>
    <property type="project" value="UniProtKB-KW"/>
</dbReference>
<evidence type="ECO:0000256" key="5">
    <source>
        <dbReference type="ARBA" id="ARBA00023163"/>
    </source>
</evidence>